<feature type="transmembrane region" description="Helical" evidence="1">
    <location>
        <begin position="56"/>
        <end position="81"/>
    </location>
</feature>
<organism evidence="2 3">
    <name type="scientific">Peptococcus simiae</name>
    <dbReference type="NCBI Taxonomy" id="1643805"/>
    <lineage>
        <taxon>Bacteria</taxon>
        <taxon>Bacillati</taxon>
        <taxon>Bacillota</taxon>
        <taxon>Clostridia</taxon>
        <taxon>Eubacteriales</taxon>
        <taxon>Peptococcaceae</taxon>
        <taxon>Peptococcus</taxon>
    </lineage>
</organism>
<keyword evidence="1" id="KW-0812">Transmembrane</keyword>
<feature type="transmembrane region" description="Helical" evidence="1">
    <location>
        <begin position="148"/>
        <end position="179"/>
    </location>
</feature>
<protein>
    <recommendedName>
        <fullName evidence="4">Glycosyltransferase RgtA/B/C/D-like domain-containing protein</fullName>
    </recommendedName>
</protein>
<evidence type="ECO:0000256" key="1">
    <source>
        <dbReference type="SAM" id="Phobius"/>
    </source>
</evidence>
<name>A0ABW9GYX8_9FIRM</name>
<keyword evidence="1" id="KW-1133">Transmembrane helix</keyword>
<evidence type="ECO:0000313" key="2">
    <source>
        <dbReference type="EMBL" id="MFM9413824.1"/>
    </source>
</evidence>
<dbReference type="Proteomes" id="UP001631949">
    <property type="component" value="Unassembled WGS sequence"/>
</dbReference>
<comment type="caution">
    <text evidence="2">The sequence shown here is derived from an EMBL/GenBank/DDBJ whole genome shotgun (WGS) entry which is preliminary data.</text>
</comment>
<keyword evidence="3" id="KW-1185">Reference proteome</keyword>
<gene>
    <name evidence="2" type="ORF">ACKQTC_05550</name>
</gene>
<proteinExistence type="predicted"/>
<sequence length="452" mass="51109">MAAIFVLQGMILAGYYIALAPGSMSYDTFNQLQQIDGSIGYTTWHPIAHTLLLKGLLMATGSLSAQSLCHILFFCLVTTAFAGELMKNRLRPVVLYLVILALVLMPQTGINLMTLWKDIPFTIALLWMTLMLYRAGTDQAFLRTGKGWGAFCLGLLLIVLLRYNGVLAFALCLLYGLYYMVRYEQKRAGRILMALGLCLLIIALVLGPLPKVLDADPNPAGMKLRPIYQGLGAMYVAERERDLPAGARKAMAGVASPDQWRTYYNPYFSDIYIQYVRRYIQNLSPISTGSSLHWYIEALEKAPTVILGDRFNLGLLSWSVPPDPLSYNNRYTLAIDENVTKAYGISRDENQAYDRLVTWASTTTDYALIDTFFWRGGIYLLGLTMLLAYTLMYRRQGLAWHLPWLGNFIIVFLTMPAQDFRYIWFQGLIFPFLFLALMSRPGQIGDDEREAL</sequence>
<feature type="transmembrane region" description="Helical" evidence="1">
    <location>
        <begin position="398"/>
        <end position="416"/>
    </location>
</feature>
<feature type="transmembrane region" description="Helical" evidence="1">
    <location>
        <begin position="372"/>
        <end position="391"/>
    </location>
</feature>
<accession>A0ABW9GYX8</accession>
<feature type="transmembrane region" description="Helical" evidence="1">
    <location>
        <begin position="422"/>
        <end position="439"/>
    </location>
</feature>
<reference evidence="2 3" key="1">
    <citation type="journal article" date="2016" name="Int. J. Syst. Evol. Microbiol.">
        <title>Peptococcus simiae sp. nov., isolated from rhesus macaque faeces and emended description of the genus Peptococcus.</title>
        <authorList>
            <person name="Shkoporov A.N."/>
            <person name="Efimov B.A."/>
            <person name="Kondova I."/>
            <person name="Ouwerling B."/>
            <person name="Chaplin A.V."/>
            <person name="Shcherbakova V.A."/>
            <person name="Langermans J.A.M."/>
        </authorList>
    </citation>
    <scope>NUCLEOTIDE SEQUENCE [LARGE SCALE GENOMIC DNA]</scope>
    <source>
        <strain evidence="2 3">M108</strain>
    </source>
</reference>
<dbReference type="EMBL" id="JBJUVG010000006">
    <property type="protein sequence ID" value="MFM9413824.1"/>
    <property type="molecule type" value="Genomic_DNA"/>
</dbReference>
<feature type="transmembrane region" description="Helical" evidence="1">
    <location>
        <begin position="191"/>
        <end position="209"/>
    </location>
</feature>
<evidence type="ECO:0000313" key="3">
    <source>
        <dbReference type="Proteomes" id="UP001631949"/>
    </source>
</evidence>
<keyword evidence="1" id="KW-0472">Membrane</keyword>
<feature type="transmembrane region" description="Helical" evidence="1">
    <location>
        <begin position="119"/>
        <end position="136"/>
    </location>
</feature>
<evidence type="ECO:0008006" key="4">
    <source>
        <dbReference type="Google" id="ProtNLM"/>
    </source>
</evidence>
<feature type="transmembrane region" description="Helical" evidence="1">
    <location>
        <begin position="93"/>
        <end position="112"/>
    </location>
</feature>
<dbReference type="RefSeq" id="WP_408977438.1">
    <property type="nucleotide sequence ID" value="NZ_JBJUVG010000006.1"/>
</dbReference>